<dbReference type="GO" id="GO:0017109">
    <property type="term" value="C:glutamate-cysteine ligase complex"/>
    <property type="evidence" value="ECO:0007669"/>
    <property type="project" value="TreeGrafter"/>
</dbReference>
<organism evidence="12 13">
    <name type="scientific">Ramazzottius varieornatus</name>
    <name type="common">Water bear</name>
    <name type="synonym">Tardigrade</name>
    <dbReference type="NCBI Taxonomy" id="947166"/>
    <lineage>
        <taxon>Eukaryota</taxon>
        <taxon>Metazoa</taxon>
        <taxon>Ecdysozoa</taxon>
        <taxon>Tardigrada</taxon>
        <taxon>Eutardigrada</taxon>
        <taxon>Parachela</taxon>
        <taxon>Hypsibioidea</taxon>
        <taxon>Ramazzottiidae</taxon>
        <taxon>Ramazzottius</taxon>
    </lineage>
</organism>
<protein>
    <recommendedName>
        <fullName evidence="3 10">Glutamate--cysteine ligase</fullName>
        <ecNumber evidence="3 10">6.3.2.2</ecNumber>
    </recommendedName>
    <alternativeName>
        <fullName evidence="9 10">Gamma-ECS</fullName>
    </alternativeName>
    <alternativeName>
        <fullName evidence="8 10">Gamma-glutamylcysteine synthetase</fullName>
    </alternativeName>
</protein>
<proteinExistence type="inferred from homology"/>
<evidence type="ECO:0000256" key="6">
    <source>
        <dbReference type="ARBA" id="ARBA00022741"/>
    </source>
</evidence>
<evidence type="ECO:0000313" key="12">
    <source>
        <dbReference type="EMBL" id="GAU96602.1"/>
    </source>
</evidence>
<dbReference type="PANTHER" id="PTHR11164:SF0">
    <property type="entry name" value="GLUTAMATE--CYSTEINE LIGASE CATALYTIC SUBUNIT"/>
    <property type="match status" value="1"/>
</dbReference>
<evidence type="ECO:0000256" key="2">
    <source>
        <dbReference type="ARBA" id="ARBA00008100"/>
    </source>
</evidence>
<dbReference type="GO" id="GO:0005524">
    <property type="term" value="F:ATP binding"/>
    <property type="evidence" value="ECO:0007669"/>
    <property type="project" value="UniProtKB-UniRule"/>
</dbReference>
<dbReference type="EMBL" id="BDGG01000003">
    <property type="protein sequence ID" value="GAU96602.1"/>
    <property type="molecule type" value="Genomic_DNA"/>
</dbReference>
<evidence type="ECO:0000256" key="7">
    <source>
        <dbReference type="ARBA" id="ARBA00022840"/>
    </source>
</evidence>
<evidence type="ECO:0000313" key="13">
    <source>
        <dbReference type="Proteomes" id="UP000186922"/>
    </source>
</evidence>
<evidence type="ECO:0000256" key="3">
    <source>
        <dbReference type="ARBA" id="ARBA00012220"/>
    </source>
</evidence>
<gene>
    <name evidence="12" type="primary">RvY_08029-1</name>
    <name evidence="12" type="synonym">RvY_08029.1</name>
    <name evidence="12" type="ORF">RvY_08029</name>
</gene>
<dbReference type="EC" id="6.3.2.2" evidence="3 10"/>
<sequence length="683" mass="77514">MGLLTEGTPLSWSETKEYAEHVQKHGIQQFINLYHKLKDRHNDGLKWGDEIEYILVHFDDARQKTQVALKSVDILPILQRKENEAEENGHIDRPKLLSLWRPECGAYMIESSPGEPFGSKFKVFNEVEPSMRYRRQEVQSILADNEAVLTFCAFPRIGCEDFTYPKTVPRPNDPNSIQASIFFPDEALFPGHPRSRTLIRNGRARLGKKRLANVPLFKDKNTPEKLDEDYAAMGDDGQVQAGALPGHVVLDSIGQGMGICCLQVTFQACNIDEARFLYDQLAVMCPLMLALTAAAPMYRGYLCDVDCRWNVLSEVNDERTDEEMGTVPLKSHRYVIPKSRYGSVDLYISPQGEQFNDVPAVYNEELCRMMVDAGIDRQLAVHMAHVFIRDPLVLYREKIHQDDENETDHFENIQSSNWQTLRFKPPPSQSTIGWRVEFRPMETQLTDFENAAFVSFIVLLTRTIISLKLNLLIPISKVEENMEAAQKRDAVRQQTFNFRTEIMSERPDGPNTFRVNGKPSQNLVEKMTMNEIFNGQDEGFPGLIPLIENYLAAVDLDAETTCTLRSYLQFISKKASGELLTTASWLRNFVMNHPEYKQDSYVSEKINYDLIKTCRAISSGHLYDSKLLCERAQLRLLQSGEKRRNTGPNDSKLGDGSGDVADGRIPKGNLNNGSVPKPVLASS</sequence>
<dbReference type="Gene3D" id="3.30.590.50">
    <property type="match status" value="2"/>
</dbReference>
<dbReference type="SUPFAM" id="SSF55931">
    <property type="entry name" value="Glutamine synthetase/guanido kinase"/>
    <property type="match status" value="1"/>
</dbReference>
<keyword evidence="4 10" id="KW-0436">Ligase</keyword>
<name>A0A1D1V963_RAMVA</name>
<comment type="caution">
    <text evidence="12">The sequence shown here is derived from an EMBL/GenBank/DDBJ whole genome shotgun (WGS) entry which is preliminary data.</text>
</comment>
<dbReference type="InterPro" id="IPR004308">
    <property type="entry name" value="GCS"/>
</dbReference>
<dbReference type="GO" id="GO:0006750">
    <property type="term" value="P:glutathione biosynthetic process"/>
    <property type="evidence" value="ECO:0007669"/>
    <property type="project" value="UniProtKB-UniRule"/>
</dbReference>
<comment type="catalytic activity">
    <reaction evidence="10">
        <text>L-cysteine + L-glutamate + ATP = gamma-L-glutamyl-L-cysteine + ADP + phosphate + H(+)</text>
        <dbReference type="Rhea" id="RHEA:13285"/>
        <dbReference type="ChEBI" id="CHEBI:15378"/>
        <dbReference type="ChEBI" id="CHEBI:29985"/>
        <dbReference type="ChEBI" id="CHEBI:30616"/>
        <dbReference type="ChEBI" id="CHEBI:35235"/>
        <dbReference type="ChEBI" id="CHEBI:43474"/>
        <dbReference type="ChEBI" id="CHEBI:58173"/>
        <dbReference type="ChEBI" id="CHEBI:456216"/>
        <dbReference type="EC" id="6.3.2.2"/>
    </reaction>
</comment>
<dbReference type="AlphaFoldDB" id="A0A1D1V963"/>
<evidence type="ECO:0000256" key="4">
    <source>
        <dbReference type="ARBA" id="ARBA00022598"/>
    </source>
</evidence>
<feature type="region of interest" description="Disordered" evidence="11">
    <location>
        <begin position="639"/>
        <end position="683"/>
    </location>
</feature>
<evidence type="ECO:0000256" key="8">
    <source>
        <dbReference type="ARBA" id="ARBA00030585"/>
    </source>
</evidence>
<reference evidence="12 13" key="1">
    <citation type="journal article" date="2016" name="Nat. Commun.">
        <title>Extremotolerant tardigrade genome and improved radiotolerance of human cultured cells by tardigrade-unique protein.</title>
        <authorList>
            <person name="Hashimoto T."/>
            <person name="Horikawa D.D."/>
            <person name="Saito Y."/>
            <person name="Kuwahara H."/>
            <person name="Kozuka-Hata H."/>
            <person name="Shin-I T."/>
            <person name="Minakuchi Y."/>
            <person name="Ohishi K."/>
            <person name="Motoyama A."/>
            <person name="Aizu T."/>
            <person name="Enomoto A."/>
            <person name="Kondo K."/>
            <person name="Tanaka S."/>
            <person name="Hara Y."/>
            <person name="Koshikawa S."/>
            <person name="Sagara H."/>
            <person name="Miura T."/>
            <person name="Yokobori S."/>
            <person name="Miyagawa K."/>
            <person name="Suzuki Y."/>
            <person name="Kubo T."/>
            <person name="Oyama M."/>
            <person name="Kohara Y."/>
            <person name="Fujiyama A."/>
            <person name="Arakawa K."/>
            <person name="Katayama T."/>
            <person name="Toyoda A."/>
            <person name="Kunieda T."/>
        </authorList>
    </citation>
    <scope>NUCLEOTIDE SEQUENCE [LARGE SCALE GENOMIC DNA]</scope>
    <source>
        <strain evidence="12 13">YOKOZUNA-1</strain>
    </source>
</reference>
<comment type="similarity">
    <text evidence="2 10">Belongs to the glutamate--cysteine ligase type 3 family.</text>
</comment>
<dbReference type="Proteomes" id="UP000186922">
    <property type="component" value="Unassembled WGS sequence"/>
</dbReference>
<dbReference type="Pfam" id="PF03074">
    <property type="entry name" value="GCS"/>
    <property type="match status" value="1"/>
</dbReference>
<evidence type="ECO:0000256" key="1">
    <source>
        <dbReference type="ARBA" id="ARBA00005006"/>
    </source>
</evidence>
<dbReference type="GO" id="GO:0004357">
    <property type="term" value="F:glutamate-cysteine ligase activity"/>
    <property type="evidence" value="ECO:0007669"/>
    <property type="project" value="UniProtKB-UniRule"/>
</dbReference>
<dbReference type="PANTHER" id="PTHR11164">
    <property type="entry name" value="GLUTAMATE CYSTEINE LIGASE"/>
    <property type="match status" value="1"/>
</dbReference>
<evidence type="ECO:0000256" key="11">
    <source>
        <dbReference type="SAM" id="MobiDB-lite"/>
    </source>
</evidence>
<evidence type="ECO:0000256" key="5">
    <source>
        <dbReference type="ARBA" id="ARBA00022684"/>
    </source>
</evidence>
<keyword evidence="7 10" id="KW-0067">ATP-binding</keyword>
<keyword evidence="6 10" id="KW-0547">Nucleotide-binding</keyword>
<keyword evidence="13" id="KW-1185">Reference proteome</keyword>
<keyword evidence="5 10" id="KW-0317">Glutathione biosynthesis</keyword>
<dbReference type="Gene3D" id="1.10.8.960">
    <property type="match status" value="1"/>
</dbReference>
<accession>A0A1D1V963</accession>
<evidence type="ECO:0000256" key="9">
    <source>
        <dbReference type="ARBA" id="ARBA00032122"/>
    </source>
</evidence>
<dbReference type="UniPathway" id="UPA00142">
    <property type="reaction ID" value="UER00209"/>
</dbReference>
<dbReference type="InterPro" id="IPR014746">
    <property type="entry name" value="Gln_synth/guanido_kin_cat_dom"/>
</dbReference>
<dbReference type="OrthoDB" id="7939818at2759"/>
<evidence type="ECO:0000256" key="10">
    <source>
        <dbReference type="RuleBase" id="RU367135"/>
    </source>
</evidence>
<comment type="pathway">
    <text evidence="1 10">Sulfur metabolism; glutathione biosynthesis; glutathione from L-cysteine and L-glutamate: step 1/2.</text>
</comment>
<dbReference type="STRING" id="947166.A0A1D1V963"/>
<dbReference type="FunFam" id="3.30.590.50:FF:000002">
    <property type="entry name" value="Glutamate--cysteine ligase catalytic subunit"/>
    <property type="match status" value="1"/>
</dbReference>